<reference evidence="2 3" key="1">
    <citation type="submission" date="2020-02" db="EMBL/GenBank/DDBJ databases">
        <title>Draft genome sequence of Haematococcus lacustris strain NIES-144.</title>
        <authorList>
            <person name="Morimoto D."/>
            <person name="Nakagawa S."/>
            <person name="Yoshida T."/>
            <person name="Sawayama S."/>
        </authorList>
    </citation>
    <scope>NUCLEOTIDE SEQUENCE [LARGE SCALE GENOMIC DNA]</scope>
    <source>
        <strain evidence="2 3">NIES-144</strain>
    </source>
</reference>
<feature type="region of interest" description="Disordered" evidence="1">
    <location>
        <begin position="92"/>
        <end position="137"/>
    </location>
</feature>
<feature type="compositionally biased region" description="Polar residues" evidence="1">
    <location>
        <begin position="95"/>
        <end position="106"/>
    </location>
</feature>
<dbReference type="Proteomes" id="UP000485058">
    <property type="component" value="Unassembled WGS sequence"/>
</dbReference>
<organism evidence="2 3">
    <name type="scientific">Haematococcus lacustris</name>
    <name type="common">Green alga</name>
    <name type="synonym">Haematococcus pluvialis</name>
    <dbReference type="NCBI Taxonomy" id="44745"/>
    <lineage>
        <taxon>Eukaryota</taxon>
        <taxon>Viridiplantae</taxon>
        <taxon>Chlorophyta</taxon>
        <taxon>core chlorophytes</taxon>
        <taxon>Chlorophyceae</taxon>
        <taxon>CS clade</taxon>
        <taxon>Chlamydomonadales</taxon>
        <taxon>Haematococcaceae</taxon>
        <taxon>Haematococcus</taxon>
    </lineage>
</organism>
<accession>A0A699ZYZ4</accession>
<comment type="caution">
    <text evidence="2">The sequence shown here is derived from an EMBL/GenBank/DDBJ whole genome shotgun (WGS) entry which is preliminary data.</text>
</comment>
<sequence length="159" mass="16599">MPPCVHSSLLTLTSVKRLVAVEKLQSDPQGVSGYGPTQGLPALRDALKAKLRDKNGLHGVGAPLAAARMAHFHAQPQPADSGLGQRAQRVHGSQGHASTTYHTQWPASRPGTLGHAQRGVSARQGVKPLADPDPVGPVHWSWSAARAQAHGGGEGLWGC</sequence>
<keyword evidence="3" id="KW-1185">Reference proteome</keyword>
<dbReference type="EMBL" id="BLLF01003447">
    <property type="protein sequence ID" value="GFH27365.1"/>
    <property type="molecule type" value="Genomic_DNA"/>
</dbReference>
<name>A0A699ZYZ4_HAELA</name>
<protein>
    <submittedName>
        <fullName evidence="2">Uncharacterized protein</fullName>
    </submittedName>
</protein>
<evidence type="ECO:0000256" key="1">
    <source>
        <dbReference type="SAM" id="MobiDB-lite"/>
    </source>
</evidence>
<dbReference type="AlphaFoldDB" id="A0A699ZYZ4"/>
<evidence type="ECO:0000313" key="2">
    <source>
        <dbReference type="EMBL" id="GFH27365.1"/>
    </source>
</evidence>
<proteinExistence type="predicted"/>
<gene>
    <name evidence="2" type="ORF">HaLaN_25672</name>
</gene>
<evidence type="ECO:0000313" key="3">
    <source>
        <dbReference type="Proteomes" id="UP000485058"/>
    </source>
</evidence>